<reference evidence="3 4" key="2">
    <citation type="submission" date="2024-07" db="EMBL/GenBank/DDBJ databases">
        <authorList>
            <person name="Akdeniz Z."/>
        </authorList>
    </citation>
    <scope>NUCLEOTIDE SEQUENCE [LARGE SCALE GENOMIC DNA]</scope>
</reference>
<keyword evidence="1" id="KW-0472">Membrane</keyword>
<keyword evidence="4" id="KW-1185">Reference proteome</keyword>
<evidence type="ECO:0000313" key="3">
    <source>
        <dbReference type="EMBL" id="CAL6091655.1"/>
    </source>
</evidence>
<protein>
    <submittedName>
        <fullName evidence="3">Hypothetical_protein</fullName>
    </submittedName>
</protein>
<dbReference type="EMBL" id="CATOUU010000038">
    <property type="protein sequence ID" value="CAI9913893.1"/>
    <property type="molecule type" value="Genomic_DNA"/>
</dbReference>
<evidence type="ECO:0000256" key="1">
    <source>
        <dbReference type="SAM" id="Phobius"/>
    </source>
</evidence>
<feature type="transmembrane region" description="Helical" evidence="1">
    <location>
        <begin position="43"/>
        <end position="61"/>
    </location>
</feature>
<proteinExistence type="predicted"/>
<evidence type="ECO:0000313" key="4">
    <source>
        <dbReference type="Proteomes" id="UP001642409"/>
    </source>
</evidence>
<dbReference type="EMBL" id="CAXDID020000437">
    <property type="protein sequence ID" value="CAL6091655.1"/>
    <property type="molecule type" value="Genomic_DNA"/>
</dbReference>
<keyword evidence="1" id="KW-0812">Transmembrane</keyword>
<sequence>MKQLHPKLNQIQQQQSKVEVEPRVEVESKVEVEFKVEAEVMSIIYNQLILLIYFNLLIIIFQQFYTISSWIQVVALKLNTLNRQLFRSVFWLTLKILNRIDKCQKLKNNQFLFLPIKMQLSLKHIQHILNTQHIIQVVLNTQTLNVV</sequence>
<reference evidence="2" key="1">
    <citation type="submission" date="2023-06" db="EMBL/GenBank/DDBJ databases">
        <authorList>
            <person name="Kurt Z."/>
        </authorList>
    </citation>
    <scope>NUCLEOTIDE SEQUENCE</scope>
</reference>
<evidence type="ECO:0000313" key="2">
    <source>
        <dbReference type="EMBL" id="CAI9913893.1"/>
    </source>
</evidence>
<dbReference type="AlphaFoldDB" id="A0AA86N6Z1"/>
<name>A0AA86N6Z1_9EUKA</name>
<accession>A0AA86N6Z1</accession>
<gene>
    <name evidence="2" type="ORF">HINF_LOCUS1538</name>
    <name evidence="3" type="ORF">HINF_LOCUS65891</name>
</gene>
<dbReference type="Proteomes" id="UP001642409">
    <property type="component" value="Unassembled WGS sequence"/>
</dbReference>
<organism evidence="2">
    <name type="scientific">Hexamita inflata</name>
    <dbReference type="NCBI Taxonomy" id="28002"/>
    <lineage>
        <taxon>Eukaryota</taxon>
        <taxon>Metamonada</taxon>
        <taxon>Diplomonadida</taxon>
        <taxon>Hexamitidae</taxon>
        <taxon>Hexamitinae</taxon>
        <taxon>Hexamita</taxon>
    </lineage>
</organism>
<comment type="caution">
    <text evidence="2">The sequence shown here is derived from an EMBL/GenBank/DDBJ whole genome shotgun (WGS) entry which is preliminary data.</text>
</comment>
<keyword evidence="1" id="KW-1133">Transmembrane helix</keyword>